<proteinExistence type="inferred from homology"/>
<gene>
    <name evidence="4" type="ORF">OLEA9_A055470</name>
</gene>
<dbReference type="Gramene" id="OE9A055470T3">
    <property type="protein sequence ID" value="OE9A055470C3"/>
    <property type="gene ID" value="OE9A055470"/>
</dbReference>
<dbReference type="InterPro" id="IPR051419">
    <property type="entry name" value="Lys/N-term_MeTrsfase_sf"/>
</dbReference>
<dbReference type="PANTHER" id="PTHR12176:SF79">
    <property type="entry name" value="METHYLTRANSFERASE TYPE 11 DOMAIN-CONTAINING PROTEIN"/>
    <property type="match status" value="1"/>
</dbReference>
<dbReference type="GO" id="GO:0032259">
    <property type="term" value="P:methylation"/>
    <property type="evidence" value="ECO:0007669"/>
    <property type="project" value="UniProtKB-KW"/>
</dbReference>
<dbReference type="SUPFAM" id="SSF53335">
    <property type="entry name" value="S-adenosyl-L-methionine-dependent methyltransferases"/>
    <property type="match status" value="1"/>
</dbReference>
<keyword evidence="3" id="KW-0808">Transferase</keyword>
<protein>
    <submittedName>
        <fullName evidence="4">Uncharacterized protein</fullName>
    </submittedName>
</protein>
<name>A0A8S0S870_OLEEU</name>
<keyword evidence="5" id="KW-1185">Reference proteome</keyword>
<dbReference type="CDD" id="cd02440">
    <property type="entry name" value="AdoMet_MTases"/>
    <property type="match status" value="1"/>
</dbReference>
<organism evidence="4 5">
    <name type="scientific">Olea europaea subsp. europaea</name>
    <dbReference type="NCBI Taxonomy" id="158383"/>
    <lineage>
        <taxon>Eukaryota</taxon>
        <taxon>Viridiplantae</taxon>
        <taxon>Streptophyta</taxon>
        <taxon>Embryophyta</taxon>
        <taxon>Tracheophyta</taxon>
        <taxon>Spermatophyta</taxon>
        <taxon>Magnoliopsida</taxon>
        <taxon>eudicotyledons</taxon>
        <taxon>Gunneridae</taxon>
        <taxon>Pentapetalae</taxon>
        <taxon>asterids</taxon>
        <taxon>lamiids</taxon>
        <taxon>Lamiales</taxon>
        <taxon>Oleaceae</taxon>
        <taxon>Oleeae</taxon>
        <taxon>Olea</taxon>
    </lineage>
</organism>
<keyword evidence="2" id="KW-0489">Methyltransferase</keyword>
<accession>A0A8S0S870</accession>
<dbReference type="Proteomes" id="UP000594638">
    <property type="component" value="Unassembled WGS sequence"/>
</dbReference>
<dbReference type="AlphaFoldDB" id="A0A8S0S870"/>
<comment type="caution">
    <text evidence="4">The sequence shown here is derived from an EMBL/GenBank/DDBJ whole genome shotgun (WGS) entry which is preliminary data.</text>
</comment>
<evidence type="ECO:0000256" key="3">
    <source>
        <dbReference type="ARBA" id="ARBA00022679"/>
    </source>
</evidence>
<dbReference type="Gene3D" id="3.40.50.150">
    <property type="entry name" value="Vaccinia Virus protein VP39"/>
    <property type="match status" value="1"/>
</dbReference>
<reference evidence="4 5" key="1">
    <citation type="submission" date="2019-12" db="EMBL/GenBank/DDBJ databases">
        <authorList>
            <person name="Alioto T."/>
            <person name="Alioto T."/>
            <person name="Gomez Garrido J."/>
        </authorList>
    </citation>
    <scope>NUCLEOTIDE SEQUENCE [LARGE SCALE GENOMIC DNA]</scope>
</reference>
<evidence type="ECO:0000313" key="5">
    <source>
        <dbReference type="Proteomes" id="UP000594638"/>
    </source>
</evidence>
<evidence type="ECO:0000313" key="4">
    <source>
        <dbReference type="EMBL" id="CAA2988873.1"/>
    </source>
</evidence>
<comment type="similarity">
    <text evidence="1">Belongs to the methyltransferase superfamily.</text>
</comment>
<evidence type="ECO:0000256" key="2">
    <source>
        <dbReference type="ARBA" id="ARBA00022603"/>
    </source>
</evidence>
<sequence>MMTLEITQTQAYDEPWYRDNRHTEDPGPSDWYQNYPSLSPLLRLYIHLNHHRVLVVGCGNSAFSEYMVGDGYEDFVNIDISSVVIEAMQKNSLIKDNIVNLHISYKPKEWDTLRSLHWESKILMSFRHGLPGTMDSLLCGYNS</sequence>
<dbReference type="OrthoDB" id="411785at2759"/>
<dbReference type="PANTHER" id="PTHR12176">
    <property type="entry name" value="SAM-DEPENDENT METHYLTRANSFERASE SUPERFAMILY PROTEIN"/>
    <property type="match status" value="1"/>
</dbReference>
<dbReference type="EMBL" id="CACTIH010004033">
    <property type="protein sequence ID" value="CAA2988873.1"/>
    <property type="molecule type" value="Genomic_DNA"/>
</dbReference>
<dbReference type="GO" id="GO:0008168">
    <property type="term" value="F:methyltransferase activity"/>
    <property type="evidence" value="ECO:0007669"/>
    <property type="project" value="UniProtKB-KW"/>
</dbReference>
<dbReference type="InterPro" id="IPR029063">
    <property type="entry name" value="SAM-dependent_MTases_sf"/>
</dbReference>
<evidence type="ECO:0000256" key="1">
    <source>
        <dbReference type="ARBA" id="ARBA00008361"/>
    </source>
</evidence>